<evidence type="ECO:0000313" key="4">
    <source>
        <dbReference type="Proteomes" id="UP000271162"/>
    </source>
</evidence>
<name>A0A0N4YIM7_NIPBR</name>
<feature type="transmembrane region" description="Helical" evidence="2">
    <location>
        <begin position="23"/>
        <end position="41"/>
    </location>
</feature>
<evidence type="ECO:0000256" key="2">
    <source>
        <dbReference type="SAM" id="Phobius"/>
    </source>
</evidence>
<proteinExistence type="predicted"/>
<organism evidence="5">
    <name type="scientific">Nippostrongylus brasiliensis</name>
    <name type="common">Rat hookworm</name>
    <dbReference type="NCBI Taxonomy" id="27835"/>
    <lineage>
        <taxon>Eukaryota</taxon>
        <taxon>Metazoa</taxon>
        <taxon>Ecdysozoa</taxon>
        <taxon>Nematoda</taxon>
        <taxon>Chromadorea</taxon>
        <taxon>Rhabditida</taxon>
        <taxon>Rhabditina</taxon>
        <taxon>Rhabditomorpha</taxon>
        <taxon>Strongyloidea</taxon>
        <taxon>Heligmosomidae</taxon>
        <taxon>Nippostrongylus</taxon>
    </lineage>
</organism>
<keyword evidence="4" id="KW-1185">Reference proteome</keyword>
<keyword evidence="2" id="KW-1133">Transmembrane helix</keyword>
<reference evidence="3 4" key="2">
    <citation type="submission" date="2018-11" db="EMBL/GenBank/DDBJ databases">
        <authorList>
            <consortium name="Pathogen Informatics"/>
        </authorList>
    </citation>
    <scope>NUCLEOTIDE SEQUENCE [LARGE SCALE GENOMIC DNA]</scope>
</reference>
<dbReference type="WBParaSite" id="NBR_0001677401-mRNA-1">
    <property type="protein sequence ID" value="NBR_0001677401-mRNA-1"/>
    <property type="gene ID" value="NBR_0001677401"/>
</dbReference>
<gene>
    <name evidence="3" type="ORF">NBR_LOCUS16778</name>
</gene>
<evidence type="ECO:0000313" key="5">
    <source>
        <dbReference type="WBParaSite" id="NBR_0001677401-mRNA-1"/>
    </source>
</evidence>
<evidence type="ECO:0000313" key="3">
    <source>
        <dbReference type="EMBL" id="VDL80373.1"/>
    </source>
</evidence>
<dbReference type="Proteomes" id="UP000271162">
    <property type="component" value="Unassembled WGS sequence"/>
</dbReference>
<keyword evidence="2" id="KW-0812">Transmembrane</keyword>
<reference evidence="5" key="1">
    <citation type="submission" date="2017-02" db="UniProtKB">
        <authorList>
            <consortium name="WormBaseParasite"/>
        </authorList>
    </citation>
    <scope>IDENTIFICATION</scope>
</reference>
<sequence length="283" mass="32131">MSLSLDGVGCQRRFEGGSGVVDGVWLFIGVIVGCFEILCIIRMMHRRPVEAVVVEELRPQAELPMLPLELTVGLAENEGMVSYMGKKVTLMHDEENWLFFGNERDWFYCGWRNCGAFCKNVASGGIEPGSYAWEGDVVSLRERWLAAISQLVDEPLRTVAEALLFVKRKTPFADRAGRHSFGGWDSPGIPQTVEEKRAKRAFDKELAQFHGRDNLRTARIDDNEKVLEARESYFRVMDDAYEAVMKIVDDRKEQLKWNQKLEKKVAHLRPPSPSSPASPQPKE</sequence>
<dbReference type="AlphaFoldDB" id="A0A0N4YIM7"/>
<dbReference type="EMBL" id="UYSL01022391">
    <property type="protein sequence ID" value="VDL80373.1"/>
    <property type="molecule type" value="Genomic_DNA"/>
</dbReference>
<feature type="compositionally biased region" description="Pro residues" evidence="1">
    <location>
        <begin position="270"/>
        <end position="283"/>
    </location>
</feature>
<feature type="region of interest" description="Disordered" evidence="1">
    <location>
        <begin position="262"/>
        <end position="283"/>
    </location>
</feature>
<protein>
    <submittedName>
        <fullName evidence="3 5">Uncharacterized protein</fullName>
    </submittedName>
</protein>
<keyword evidence="2" id="KW-0472">Membrane</keyword>
<accession>A0A0N4YIM7</accession>
<evidence type="ECO:0000256" key="1">
    <source>
        <dbReference type="SAM" id="MobiDB-lite"/>
    </source>
</evidence>